<dbReference type="EMBL" id="SMAR01000003">
    <property type="protein sequence ID" value="TCT43125.1"/>
    <property type="molecule type" value="Genomic_DNA"/>
</dbReference>
<dbReference type="GO" id="GO:0047570">
    <property type="term" value="F:3-oxoadipate enol-lactonase activity"/>
    <property type="evidence" value="ECO:0007669"/>
    <property type="project" value="InterPro"/>
</dbReference>
<dbReference type="Gene3D" id="3.40.50.1820">
    <property type="entry name" value="alpha/beta hydrolase"/>
    <property type="match status" value="1"/>
</dbReference>
<keyword evidence="3" id="KW-1185">Reference proteome</keyword>
<feature type="domain" description="AB hydrolase-1" evidence="1">
    <location>
        <begin position="23"/>
        <end position="129"/>
    </location>
</feature>
<dbReference type="SUPFAM" id="SSF53474">
    <property type="entry name" value="alpha/beta-Hydrolases"/>
    <property type="match status" value="1"/>
</dbReference>
<name>A0A4R3NW14_9HYPH</name>
<proteinExistence type="predicted"/>
<dbReference type="PANTHER" id="PTHR43433">
    <property type="entry name" value="HYDROLASE, ALPHA/BETA FOLD FAMILY PROTEIN"/>
    <property type="match status" value="1"/>
</dbReference>
<dbReference type="Proteomes" id="UP000295097">
    <property type="component" value="Unassembled WGS sequence"/>
</dbReference>
<evidence type="ECO:0000313" key="3">
    <source>
        <dbReference type="Proteomes" id="UP000295097"/>
    </source>
</evidence>
<evidence type="ECO:0000259" key="1">
    <source>
        <dbReference type="Pfam" id="PF00561"/>
    </source>
</evidence>
<reference evidence="2 3" key="1">
    <citation type="submission" date="2019-03" db="EMBL/GenBank/DDBJ databases">
        <title>Freshwater and sediment microbial communities from various areas in North America, analyzing microbe dynamics in response to fracking.</title>
        <authorList>
            <person name="Lamendella R."/>
        </authorList>
    </citation>
    <scope>NUCLEOTIDE SEQUENCE [LARGE SCALE GENOMIC DNA]</scope>
    <source>
        <strain evidence="2 3">175.2</strain>
    </source>
</reference>
<dbReference type="NCBIfam" id="TIGR02427">
    <property type="entry name" value="protocat_pcaD"/>
    <property type="match status" value="1"/>
</dbReference>
<dbReference type="RefSeq" id="WP_132308577.1">
    <property type="nucleotide sequence ID" value="NZ_SMAR01000003.1"/>
</dbReference>
<accession>A0A4R3NW14</accession>
<dbReference type="PRINTS" id="PR00111">
    <property type="entry name" value="ABHYDROLASE"/>
</dbReference>
<dbReference type="InterPro" id="IPR026968">
    <property type="entry name" value="PcaD/CatD"/>
</dbReference>
<evidence type="ECO:0000313" key="2">
    <source>
        <dbReference type="EMBL" id="TCT43125.1"/>
    </source>
</evidence>
<sequence length="265" mass="28603">MSFARINAVTLHYEVHGSPDEQPVLVLINALGTDLRIWDDLISRLEDRFAVIVYDKRGHGLSDLGQTPYTIEDHAADLAGLLEHVGVTSATICGLSIGGLIALALCSARPDLIQALVLSNTAHKIGTADMWAARIAKVREEGLLPQVNGTMEKWFTGEFRTADNPVFAGVCNMLSRQPSEGYVASCAAIRDADYTGVVSTMSVPCLCLAADQDGSTSPEVVKAMADMIPDAEYCLIRNAGHLACMERPDQYADAILAFAEKQTYE</sequence>
<dbReference type="PANTHER" id="PTHR43433:SF5">
    <property type="entry name" value="AB HYDROLASE-1 DOMAIN-CONTAINING PROTEIN"/>
    <property type="match status" value="1"/>
</dbReference>
<protein>
    <submittedName>
        <fullName evidence="2">3-oxoadipate enol-lactonase</fullName>
    </submittedName>
</protein>
<dbReference type="OrthoDB" id="9793083at2"/>
<dbReference type="InterPro" id="IPR029058">
    <property type="entry name" value="AB_hydrolase_fold"/>
</dbReference>
<dbReference type="InterPro" id="IPR050471">
    <property type="entry name" value="AB_hydrolase"/>
</dbReference>
<dbReference type="InterPro" id="IPR000073">
    <property type="entry name" value="AB_hydrolase_1"/>
</dbReference>
<dbReference type="GO" id="GO:0042952">
    <property type="term" value="P:beta-ketoadipate pathway"/>
    <property type="evidence" value="ECO:0007669"/>
    <property type="project" value="InterPro"/>
</dbReference>
<dbReference type="AlphaFoldDB" id="A0A4R3NW14"/>
<gene>
    <name evidence="2" type="ORF">EDC90_1003135</name>
</gene>
<organism evidence="2 3">
    <name type="scientific">Martelella mediterranea</name>
    <dbReference type="NCBI Taxonomy" id="293089"/>
    <lineage>
        <taxon>Bacteria</taxon>
        <taxon>Pseudomonadati</taxon>
        <taxon>Pseudomonadota</taxon>
        <taxon>Alphaproteobacteria</taxon>
        <taxon>Hyphomicrobiales</taxon>
        <taxon>Aurantimonadaceae</taxon>
        <taxon>Martelella</taxon>
    </lineage>
</organism>
<comment type="caution">
    <text evidence="2">The sequence shown here is derived from an EMBL/GenBank/DDBJ whole genome shotgun (WGS) entry which is preliminary data.</text>
</comment>
<dbReference type="Pfam" id="PF00561">
    <property type="entry name" value="Abhydrolase_1"/>
    <property type="match status" value="1"/>
</dbReference>